<organism evidence="2 3">
    <name type="scientific">Limulus polyphemus</name>
    <name type="common">Atlantic horseshoe crab</name>
    <dbReference type="NCBI Taxonomy" id="6850"/>
    <lineage>
        <taxon>Eukaryota</taxon>
        <taxon>Metazoa</taxon>
        <taxon>Ecdysozoa</taxon>
        <taxon>Arthropoda</taxon>
        <taxon>Chelicerata</taxon>
        <taxon>Merostomata</taxon>
        <taxon>Xiphosura</taxon>
        <taxon>Limulidae</taxon>
        <taxon>Limulus</taxon>
    </lineage>
</organism>
<dbReference type="RefSeq" id="XP_022256951.1">
    <property type="nucleotide sequence ID" value="XM_022401243.1"/>
</dbReference>
<keyword evidence="2" id="KW-1185">Reference proteome</keyword>
<feature type="compositionally biased region" description="Polar residues" evidence="1">
    <location>
        <begin position="15"/>
        <end position="41"/>
    </location>
</feature>
<feature type="region of interest" description="Disordered" evidence="1">
    <location>
        <begin position="1"/>
        <end position="62"/>
    </location>
</feature>
<name>A0ABM1TM45_LIMPO</name>
<protein>
    <submittedName>
        <fullName evidence="3">Uncharacterized protein LOC106472695</fullName>
    </submittedName>
</protein>
<evidence type="ECO:0000313" key="3">
    <source>
        <dbReference type="RefSeq" id="XP_022256951.1"/>
    </source>
</evidence>
<evidence type="ECO:0000256" key="1">
    <source>
        <dbReference type="SAM" id="MobiDB-lite"/>
    </source>
</evidence>
<feature type="compositionally biased region" description="Polar residues" evidence="1">
    <location>
        <begin position="114"/>
        <end position="140"/>
    </location>
</feature>
<reference evidence="3" key="1">
    <citation type="submission" date="2025-08" db="UniProtKB">
        <authorList>
            <consortium name="RefSeq"/>
        </authorList>
    </citation>
    <scope>IDENTIFICATION</scope>
    <source>
        <tissue evidence="3">Muscle</tissue>
    </source>
</reference>
<gene>
    <name evidence="3" type="primary">LOC106472695</name>
</gene>
<feature type="region of interest" description="Disordered" evidence="1">
    <location>
        <begin position="264"/>
        <end position="288"/>
    </location>
</feature>
<accession>A0ABM1TM45</accession>
<evidence type="ECO:0000313" key="2">
    <source>
        <dbReference type="Proteomes" id="UP000694941"/>
    </source>
</evidence>
<dbReference type="Proteomes" id="UP000694941">
    <property type="component" value="Unplaced"/>
</dbReference>
<sequence>MFTGKKSQQDKPEETQNVSVATTTSSEFDGSKQTGPQQNPFSRPFGFSNPGYWPSSFSSTATQGNVNKTSSVLLRPSSMTFTSAENLSDQSKQSLFTSPPQDTTLKSPGDRNVKQPSSILFGTPSSTSSFLKKSTASQDVKSNLKSSFSFSDAMHKTTQKSDTKGFSFSTHFQQAQTEGFNTRRESKMTEDTFAYQPSSSVFKTHYKDSAQKPLEPSAEGFSFIAANQIMQNKIDCSDEEQKPVTSKRPQLVRSGLFGSAVKAATSPVKQVSPRQKEHHHQLGKIDLF</sequence>
<proteinExistence type="predicted"/>
<feature type="compositionally biased region" description="Polar residues" evidence="1">
    <location>
        <begin position="82"/>
        <end position="106"/>
    </location>
</feature>
<feature type="region of interest" description="Disordered" evidence="1">
    <location>
        <begin position="82"/>
        <end position="140"/>
    </location>
</feature>
<dbReference type="GeneID" id="106472695"/>